<gene>
    <name evidence="1" type="ORF">RhiirA4_487504</name>
</gene>
<evidence type="ECO:0000313" key="2">
    <source>
        <dbReference type="Proteomes" id="UP000234323"/>
    </source>
</evidence>
<evidence type="ECO:0000313" key="1">
    <source>
        <dbReference type="EMBL" id="PKY61890.1"/>
    </source>
</evidence>
<dbReference type="Proteomes" id="UP000234323">
    <property type="component" value="Unassembled WGS sequence"/>
</dbReference>
<reference evidence="1 2" key="1">
    <citation type="submission" date="2015-10" db="EMBL/GenBank/DDBJ databases">
        <title>Genome analyses suggest a sexual origin of heterokaryosis in a supposedly ancient asexual fungus.</title>
        <authorList>
            <person name="Ropars J."/>
            <person name="Sedzielewska K."/>
            <person name="Noel J."/>
            <person name="Charron P."/>
            <person name="Farinelli L."/>
            <person name="Marton T."/>
            <person name="Kruger M."/>
            <person name="Pelin A."/>
            <person name="Brachmann A."/>
            <person name="Corradi N."/>
        </authorList>
    </citation>
    <scope>NUCLEOTIDE SEQUENCE [LARGE SCALE GENOMIC DNA]</scope>
    <source>
        <strain evidence="1 2">A4</strain>
    </source>
</reference>
<protein>
    <submittedName>
        <fullName evidence="1">Uncharacterized protein</fullName>
    </submittedName>
</protein>
<dbReference type="AlphaFoldDB" id="A0A2I1HSP3"/>
<proteinExistence type="predicted"/>
<keyword evidence="2" id="KW-1185">Reference proteome</keyword>
<comment type="caution">
    <text evidence="1">The sequence shown here is derived from an EMBL/GenBank/DDBJ whole genome shotgun (WGS) entry which is preliminary data.</text>
</comment>
<sequence>MDFYRVNEIKNWTCVNLTEYYRSKTKQKDNKQIFDRIKKDLQEVVDSTSLDIVKKEELEKSSTAGRYNMLNGLNELETRLWTCKRRAPASKAEQNIKALPAAIELYNRSFVVHPGTQ</sequence>
<organism evidence="1 2">
    <name type="scientific">Rhizophagus irregularis</name>
    <dbReference type="NCBI Taxonomy" id="588596"/>
    <lineage>
        <taxon>Eukaryota</taxon>
        <taxon>Fungi</taxon>
        <taxon>Fungi incertae sedis</taxon>
        <taxon>Mucoromycota</taxon>
        <taxon>Glomeromycotina</taxon>
        <taxon>Glomeromycetes</taxon>
        <taxon>Glomerales</taxon>
        <taxon>Glomeraceae</taxon>
        <taxon>Rhizophagus</taxon>
    </lineage>
</organism>
<accession>A0A2I1HSP3</accession>
<name>A0A2I1HSP3_9GLOM</name>
<dbReference type="EMBL" id="LLXI01006046">
    <property type="protein sequence ID" value="PKY61890.1"/>
    <property type="molecule type" value="Genomic_DNA"/>
</dbReference>